<evidence type="ECO:0000313" key="2">
    <source>
        <dbReference type="Proteomes" id="UP000219338"/>
    </source>
</evidence>
<protein>
    <submittedName>
        <fullName evidence="1">Uncharacterized protein</fullName>
    </submittedName>
</protein>
<organism evidence="1 2">
    <name type="scientific">Armillaria ostoyae</name>
    <name type="common">Armillaria root rot fungus</name>
    <dbReference type="NCBI Taxonomy" id="47428"/>
    <lineage>
        <taxon>Eukaryota</taxon>
        <taxon>Fungi</taxon>
        <taxon>Dikarya</taxon>
        <taxon>Basidiomycota</taxon>
        <taxon>Agaricomycotina</taxon>
        <taxon>Agaricomycetes</taxon>
        <taxon>Agaricomycetidae</taxon>
        <taxon>Agaricales</taxon>
        <taxon>Marasmiineae</taxon>
        <taxon>Physalacriaceae</taxon>
        <taxon>Armillaria</taxon>
    </lineage>
</organism>
<keyword evidence="2" id="KW-1185">Reference proteome</keyword>
<accession>A0A284SDF0</accession>
<proteinExistence type="predicted"/>
<name>A0A284SDF0_ARMOS</name>
<dbReference type="AlphaFoldDB" id="A0A284SDF0"/>
<dbReference type="Proteomes" id="UP000219338">
    <property type="component" value="Unassembled WGS sequence"/>
</dbReference>
<sequence length="199" mass="21930">MEDGFGCAGSGLHHRVTHRSHRSNTSTTPDHGLVLHFPSLMPRGKQLGEYGDLGVSSRFGCDGVDIFAPRQRIMFRQARVRRGVECASMDGKECPRVTGDLHRSHSELARARPSVDLCALFSLAPALKLVVVDRYCWRVQQVFLWSARIGVIGVVHLVCQGGIVCIRVPRSFDGRLLSTDAGVKQWTPLFSPVEPVVAD</sequence>
<evidence type="ECO:0000313" key="1">
    <source>
        <dbReference type="EMBL" id="SJL19020.1"/>
    </source>
</evidence>
<gene>
    <name evidence="1" type="ORF">ARMOST_22626</name>
</gene>
<reference evidence="2" key="1">
    <citation type="journal article" date="2017" name="Nat. Ecol. Evol.">
        <title>Genome expansion and lineage-specific genetic innovations in the forest pathogenic fungi Armillaria.</title>
        <authorList>
            <person name="Sipos G."/>
            <person name="Prasanna A.N."/>
            <person name="Walter M.C."/>
            <person name="O'Connor E."/>
            <person name="Balint B."/>
            <person name="Krizsan K."/>
            <person name="Kiss B."/>
            <person name="Hess J."/>
            <person name="Varga T."/>
            <person name="Slot J."/>
            <person name="Riley R."/>
            <person name="Boka B."/>
            <person name="Rigling D."/>
            <person name="Barry K."/>
            <person name="Lee J."/>
            <person name="Mihaltcheva S."/>
            <person name="LaButti K."/>
            <person name="Lipzen A."/>
            <person name="Waldron R."/>
            <person name="Moloney N.M."/>
            <person name="Sperisen C."/>
            <person name="Kredics L."/>
            <person name="Vagvoelgyi C."/>
            <person name="Patrignani A."/>
            <person name="Fitzpatrick D."/>
            <person name="Nagy I."/>
            <person name="Doyle S."/>
            <person name="Anderson J.B."/>
            <person name="Grigoriev I.V."/>
            <person name="Gueldener U."/>
            <person name="Muensterkoetter M."/>
            <person name="Nagy L.G."/>
        </authorList>
    </citation>
    <scope>NUCLEOTIDE SEQUENCE [LARGE SCALE GENOMIC DNA]</scope>
    <source>
        <strain evidence="2">C18/9</strain>
    </source>
</reference>
<dbReference type="EMBL" id="FUEG01000086">
    <property type="protein sequence ID" value="SJL19020.1"/>
    <property type="molecule type" value="Genomic_DNA"/>
</dbReference>